<dbReference type="EMBL" id="SMNA01000001">
    <property type="protein sequence ID" value="TDE98750.1"/>
    <property type="molecule type" value="Genomic_DNA"/>
</dbReference>
<dbReference type="PANTHER" id="PTHR12428">
    <property type="entry name" value="OXA1"/>
    <property type="match status" value="1"/>
</dbReference>
<feature type="transmembrane region" description="Helical" evidence="18">
    <location>
        <begin position="108"/>
        <end position="127"/>
    </location>
</feature>
<name>A0ABY2E8C5_9MICO</name>
<dbReference type="NCBIfam" id="TIGR03592">
    <property type="entry name" value="yidC_oxa1_cterm"/>
    <property type="match status" value="1"/>
</dbReference>
<keyword evidence="6 16" id="KW-0812">Transmembrane</keyword>
<feature type="compositionally biased region" description="Basic residues" evidence="17">
    <location>
        <begin position="318"/>
        <end position="330"/>
    </location>
</feature>
<comment type="function">
    <text evidence="11">Required for the insertion and/or proper folding and/or complex formation of integral membrane proteins into the membrane. Involved in integration of membrane proteins that insert both dependently and independently of the Sec translocase complex, as well as at least some lipoproteins. Aids folding of multispanning membrane proteins.</text>
</comment>
<gene>
    <name evidence="20" type="primary">yidC</name>
    <name evidence="20" type="ORF">EXU48_00635</name>
</gene>
<evidence type="ECO:0000256" key="5">
    <source>
        <dbReference type="ARBA" id="ARBA00022475"/>
    </source>
</evidence>
<evidence type="ECO:0000256" key="6">
    <source>
        <dbReference type="ARBA" id="ARBA00022692"/>
    </source>
</evidence>
<reference evidence="20 21" key="1">
    <citation type="submission" date="2019-03" db="EMBL/GenBank/DDBJ databases">
        <title>Genomic features of bacteria from cold environments.</title>
        <authorList>
            <person name="Shen L."/>
        </authorList>
    </citation>
    <scope>NUCLEOTIDE SEQUENCE [LARGE SCALE GENOMIC DNA]</scope>
    <source>
        <strain evidence="21">T3246-1</strain>
    </source>
</reference>
<comment type="similarity">
    <text evidence="2">Belongs to the OXA1/ALB3/YidC family. Type 1 subfamily.</text>
</comment>
<evidence type="ECO:0000256" key="18">
    <source>
        <dbReference type="SAM" id="Phobius"/>
    </source>
</evidence>
<evidence type="ECO:0000256" key="17">
    <source>
        <dbReference type="SAM" id="MobiDB-lite"/>
    </source>
</evidence>
<evidence type="ECO:0000256" key="12">
    <source>
        <dbReference type="ARBA" id="ARBA00026028"/>
    </source>
</evidence>
<keyword evidence="5" id="KW-1003">Cell membrane</keyword>
<evidence type="ECO:0000256" key="11">
    <source>
        <dbReference type="ARBA" id="ARBA00025034"/>
    </source>
</evidence>
<keyword evidence="4" id="KW-0813">Transport</keyword>
<dbReference type="Pfam" id="PF02096">
    <property type="entry name" value="60KD_IMP"/>
    <property type="match status" value="1"/>
</dbReference>
<comment type="subcellular location">
    <subcellularLocation>
        <location evidence="1">Cell membrane</location>
        <topology evidence="1">Multi-pass membrane protein</topology>
    </subcellularLocation>
    <subcellularLocation>
        <location evidence="16">Membrane</location>
        <topology evidence="16">Multi-pass membrane protein</topology>
    </subcellularLocation>
</comment>
<dbReference type="InterPro" id="IPR047196">
    <property type="entry name" value="YidC_ALB_C"/>
</dbReference>
<protein>
    <recommendedName>
        <fullName evidence="3">Membrane protein insertase YidC</fullName>
    </recommendedName>
    <alternativeName>
        <fullName evidence="15">Foldase YidC</fullName>
    </alternativeName>
    <alternativeName>
        <fullName evidence="14">Membrane integrase YidC</fullName>
    </alternativeName>
    <alternativeName>
        <fullName evidence="13">Membrane protein YidC</fullName>
    </alternativeName>
</protein>
<feature type="compositionally biased region" description="Basic and acidic residues" evidence="17">
    <location>
        <begin position="287"/>
        <end position="298"/>
    </location>
</feature>
<evidence type="ECO:0000256" key="13">
    <source>
        <dbReference type="ARBA" id="ARBA00031538"/>
    </source>
</evidence>
<dbReference type="InterPro" id="IPR028055">
    <property type="entry name" value="YidC/Oxa/ALB_C"/>
</dbReference>
<dbReference type="InterPro" id="IPR001708">
    <property type="entry name" value="YidC/ALB3/OXA1/COX18"/>
</dbReference>
<proteinExistence type="inferred from homology"/>
<keyword evidence="9 18" id="KW-0472">Membrane</keyword>
<evidence type="ECO:0000313" key="21">
    <source>
        <dbReference type="Proteomes" id="UP000504882"/>
    </source>
</evidence>
<feature type="region of interest" description="Disordered" evidence="17">
    <location>
        <begin position="268"/>
        <end position="364"/>
    </location>
</feature>
<evidence type="ECO:0000256" key="8">
    <source>
        <dbReference type="ARBA" id="ARBA00022989"/>
    </source>
</evidence>
<dbReference type="NCBIfam" id="NF002350">
    <property type="entry name" value="PRK01315.1"/>
    <property type="match status" value="1"/>
</dbReference>
<evidence type="ECO:0000256" key="16">
    <source>
        <dbReference type="RuleBase" id="RU003945"/>
    </source>
</evidence>
<feature type="transmembrane region" description="Helical" evidence="18">
    <location>
        <begin position="221"/>
        <end position="245"/>
    </location>
</feature>
<dbReference type="CDD" id="cd20070">
    <property type="entry name" value="5TM_YidC_Alb3"/>
    <property type="match status" value="1"/>
</dbReference>
<accession>A0ABY2E8C5</accession>
<organism evidence="20 21">
    <name type="scientific">Occultella glacieicola</name>
    <dbReference type="NCBI Taxonomy" id="2518684"/>
    <lineage>
        <taxon>Bacteria</taxon>
        <taxon>Bacillati</taxon>
        <taxon>Actinomycetota</taxon>
        <taxon>Actinomycetes</taxon>
        <taxon>Micrococcales</taxon>
        <taxon>Ruaniaceae</taxon>
        <taxon>Occultella</taxon>
    </lineage>
</organism>
<evidence type="ECO:0000256" key="10">
    <source>
        <dbReference type="ARBA" id="ARBA00023186"/>
    </source>
</evidence>
<evidence type="ECO:0000256" key="3">
    <source>
        <dbReference type="ARBA" id="ARBA00015325"/>
    </source>
</evidence>
<keyword evidence="7" id="KW-0653">Protein transport</keyword>
<evidence type="ECO:0000259" key="19">
    <source>
        <dbReference type="Pfam" id="PF02096"/>
    </source>
</evidence>
<keyword evidence="10" id="KW-0143">Chaperone</keyword>
<feature type="transmembrane region" description="Helical" evidence="18">
    <location>
        <begin position="177"/>
        <end position="196"/>
    </location>
</feature>
<feature type="domain" description="Membrane insertase YidC/Oxa/ALB C-terminal" evidence="19">
    <location>
        <begin position="39"/>
        <end position="260"/>
    </location>
</feature>
<dbReference type="RefSeq" id="WP_133105652.1">
    <property type="nucleotide sequence ID" value="NZ_SMNA01000001.1"/>
</dbReference>
<evidence type="ECO:0000256" key="7">
    <source>
        <dbReference type="ARBA" id="ARBA00022927"/>
    </source>
</evidence>
<evidence type="ECO:0000256" key="15">
    <source>
        <dbReference type="ARBA" id="ARBA00033342"/>
    </source>
</evidence>
<keyword evidence="21" id="KW-1185">Reference proteome</keyword>
<dbReference type="PANTHER" id="PTHR12428:SF65">
    <property type="entry name" value="CYTOCHROME C OXIDASE ASSEMBLY PROTEIN COX18, MITOCHONDRIAL"/>
    <property type="match status" value="1"/>
</dbReference>
<evidence type="ECO:0000256" key="1">
    <source>
        <dbReference type="ARBA" id="ARBA00004651"/>
    </source>
</evidence>
<evidence type="ECO:0000313" key="20">
    <source>
        <dbReference type="EMBL" id="TDE98750.1"/>
    </source>
</evidence>
<evidence type="ECO:0000256" key="9">
    <source>
        <dbReference type="ARBA" id="ARBA00023136"/>
    </source>
</evidence>
<comment type="subunit">
    <text evidence="12">Interacts with the Sec translocase complex via SecD. Specifically interacts with transmembrane segments of nascent integral membrane proteins during membrane integration.</text>
</comment>
<dbReference type="Proteomes" id="UP000504882">
    <property type="component" value="Unassembled WGS sequence"/>
</dbReference>
<feature type="compositionally biased region" description="Low complexity" evidence="17">
    <location>
        <begin position="353"/>
        <end position="364"/>
    </location>
</feature>
<sequence length="364" mass="39692">MGFFDSLLSPIMVAVAWIMVRAHDVLTWLGMDPAGGWTWLLSIVALVVVIRILLIPLFVRQIKASRGMQLVQPEIQKLQKKYKGKTDPASRQAMQQEMMAIYKEAGTSPFASCLPILAQMPIFFALFRVLSSLEPLATGTYVNDSIGPLTQELAAQAESSEIFGASLSSTFLGSDDLAVKLVTAALIIIMSATTLFTQRQLTMKNMPPAAQDNPMARQQKMLMYILPLVFAFSGVNFPIGVLVYWSTSNLWSMGQQWFVIRRSPVPGSEADKAYQQRQARKAKRRGRSLEDDGVHGPEDVTGEIEAGGHGVPGGQRQQPKRNSPRAKRSGGRPAIPPAPGTTSEVEPATETGAPAPSKSTKPKK</sequence>
<comment type="caution">
    <text evidence="20">The sequence shown here is derived from an EMBL/GenBank/DDBJ whole genome shotgun (WGS) entry which is preliminary data.</text>
</comment>
<keyword evidence="8 18" id="KW-1133">Transmembrane helix</keyword>
<evidence type="ECO:0000256" key="14">
    <source>
        <dbReference type="ARBA" id="ARBA00033245"/>
    </source>
</evidence>
<evidence type="ECO:0000256" key="4">
    <source>
        <dbReference type="ARBA" id="ARBA00022448"/>
    </source>
</evidence>
<feature type="transmembrane region" description="Helical" evidence="18">
    <location>
        <begin position="38"/>
        <end position="59"/>
    </location>
</feature>
<evidence type="ECO:0000256" key="2">
    <source>
        <dbReference type="ARBA" id="ARBA00010527"/>
    </source>
</evidence>